<protein>
    <submittedName>
        <fullName evidence="1">Uncharacterized protein</fullName>
    </submittedName>
</protein>
<reference evidence="1 2" key="1">
    <citation type="submission" date="2015-03" db="EMBL/GenBank/DDBJ databases">
        <title>Draft Genome Sequence of Burkholderia andropogonis type strain ICMP2807, isolated from Sorghum bicolor.</title>
        <authorList>
            <person name="Lopes-Santos L."/>
            <person name="Castro D.B."/>
            <person name="Ottoboni L.M."/>
            <person name="Park D."/>
            <person name="Weirc B.S."/>
            <person name="Destefano S.A."/>
        </authorList>
    </citation>
    <scope>NUCLEOTIDE SEQUENCE [LARGE SCALE GENOMIC DNA]</scope>
    <source>
        <strain evidence="1 2">ICMP2807</strain>
    </source>
</reference>
<dbReference type="EMBL" id="LAQU01000002">
    <property type="protein sequence ID" value="KKB64912.1"/>
    <property type="molecule type" value="Genomic_DNA"/>
</dbReference>
<organism evidence="1 2">
    <name type="scientific">Robbsia andropogonis</name>
    <dbReference type="NCBI Taxonomy" id="28092"/>
    <lineage>
        <taxon>Bacteria</taxon>
        <taxon>Pseudomonadati</taxon>
        <taxon>Pseudomonadota</taxon>
        <taxon>Betaproteobacteria</taxon>
        <taxon>Burkholderiales</taxon>
        <taxon>Burkholderiaceae</taxon>
        <taxon>Robbsia</taxon>
    </lineage>
</organism>
<dbReference type="AlphaFoldDB" id="A0A0F5K5V0"/>
<dbReference type="RefSeq" id="WP_046152075.1">
    <property type="nucleotide sequence ID" value="NZ_CADFGU010000004.1"/>
</dbReference>
<dbReference type="PATRIC" id="fig|28092.6.peg.620"/>
<sequence>MTSVQRRKKGAITLGFGRAACAYRAADEGVHCCFWDAARVQGMPLMRLCLFSAIVGYSCSGRDGVRKMLAHFRKQALLSRLAGTVRGQRP</sequence>
<evidence type="ECO:0000313" key="1">
    <source>
        <dbReference type="EMBL" id="KKB64912.1"/>
    </source>
</evidence>
<accession>A0A0F5K5V0</accession>
<evidence type="ECO:0000313" key="2">
    <source>
        <dbReference type="Proteomes" id="UP000033618"/>
    </source>
</evidence>
<gene>
    <name evidence="1" type="ORF">WM40_02655</name>
</gene>
<keyword evidence="2" id="KW-1185">Reference proteome</keyword>
<proteinExistence type="predicted"/>
<dbReference type="Proteomes" id="UP000033618">
    <property type="component" value="Unassembled WGS sequence"/>
</dbReference>
<comment type="caution">
    <text evidence="1">The sequence shown here is derived from an EMBL/GenBank/DDBJ whole genome shotgun (WGS) entry which is preliminary data.</text>
</comment>
<name>A0A0F5K5V0_9BURK</name>